<dbReference type="PATRIC" id="fig|294.195.peg.5711"/>
<protein>
    <recommendedName>
        <fullName evidence="3">DUF1795 domain-containing protein</fullName>
    </recommendedName>
</protein>
<dbReference type="AlphaFoldDB" id="A0A109KK59"/>
<dbReference type="EMBL" id="LCYC01000062">
    <property type="protein sequence ID" value="KWV70667.1"/>
    <property type="molecule type" value="Genomic_DNA"/>
</dbReference>
<dbReference type="Pfam" id="PF08786">
    <property type="entry name" value="DcrB"/>
    <property type="match status" value="1"/>
</dbReference>
<evidence type="ECO:0000313" key="1">
    <source>
        <dbReference type="EMBL" id="KWV70667.1"/>
    </source>
</evidence>
<gene>
    <name evidence="1" type="ORF">PFL603g_05345</name>
</gene>
<dbReference type="Gene3D" id="3.40.1000.10">
    <property type="entry name" value="Mog1/PsbP, alpha/beta/alpha sandwich"/>
    <property type="match status" value="1"/>
</dbReference>
<dbReference type="SUPFAM" id="SSF55724">
    <property type="entry name" value="Mog1p/PsbP-like"/>
    <property type="match status" value="1"/>
</dbReference>
<proteinExistence type="predicted"/>
<evidence type="ECO:0000313" key="2">
    <source>
        <dbReference type="Proteomes" id="UP000063434"/>
    </source>
</evidence>
<dbReference type="RefSeq" id="WP_056790869.1">
    <property type="nucleotide sequence ID" value="NZ_LCYC01000062.1"/>
</dbReference>
<evidence type="ECO:0008006" key="3">
    <source>
        <dbReference type="Google" id="ProtNLM"/>
    </source>
</evidence>
<dbReference type="Proteomes" id="UP000063434">
    <property type="component" value="Unassembled WGS sequence"/>
</dbReference>
<name>A0A109KK59_PSEFL</name>
<organism evidence="1 2">
    <name type="scientific">Pseudomonas fluorescens</name>
    <dbReference type="NCBI Taxonomy" id="294"/>
    <lineage>
        <taxon>Bacteria</taxon>
        <taxon>Pseudomonadati</taxon>
        <taxon>Pseudomonadota</taxon>
        <taxon>Gammaproteobacteria</taxon>
        <taxon>Pseudomonadales</taxon>
        <taxon>Pseudomonadaceae</taxon>
        <taxon>Pseudomonas</taxon>
    </lineage>
</organism>
<comment type="caution">
    <text evidence="1">The sequence shown here is derived from an EMBL/GenBank/DDBJ whole genome shotgun (WGS) entry which is preliminary data.</text>
</comment>
<dbReference type="InterPro" id="IPR014894">
    <property type="entry name" value="DcrB/EagT6"/>
</dbReference>
<dbReference type="InterPro" id="IPR016123">
    <property type="entry name" value="Mog1/PsbP_a/b/a-sand"/>
</dbReference>
<accession>A0A109KK59</accession>
<reference evidence="1 2" key="1">
    <citation type="submission" date="2015-05" db="EMBL/GenBank/DDBJ databases">
        <title>A genomic and transcriptomic approach to investigate the blue pigment phenotype in Pseudomonas fluorescens.</title>
        <authorList>
            <person name="Andreani N.A."/>
            <person name="Cardazzo B."/>
        </authorList>
    </citation>
    <scope>NUCLEOTIDE SEQUENCE [LARGE SCALE GENOMIC DNA]</scope>
    <source>
        <strain evidence="1 2">Ps_40</strain>
    </source>
</reference>
<sequence length="144" mass="16010">MTYRLNEFEFTLPSDEVQDASINILKFAALGTSLIVSRSLLGDGETLQSNFEEQLGKLEKQVQDLRYQPAKALRVGAAQDIDAIEVHNQFSKGIERIHQYQLALVIPGTRQMLALSYVKAQPLGDAESAHWATIKSTLQLNPTP</sequence>